<dbReference type="InParanoid" id="A0A1V8SXX1"/>
<feature type="region of interest" description="Disordered" evidence="7">
    <location>
        <begin position="98"/>
        <end position="127"/>
    </location>
</feature>
<dbReference type="GO" id="GO:0006351">
    <property type="term" value="P:DNA-templated transcription"/>
    <property type="evidence" value="ECO:0007669"/>
    <property type="project" value="InterPro"/>
</dbReference>
<dbReference type="STRING" id="1507870.A0A1V8SXX1"/>
<accession>A0A1V8SXX1</accession>
<dbReference type="OrthoDB" id="360521at2759"/>
<gene>
    <name evidence="9" type="ORF">B0A48_10566</name>
</gene>
<sequence length="641" mass="70926">MSSTRASVNYKKQDGVLSVSHDAKYIFWTIVTPGASPTVTIPVADVTNLQQTPATTPKVALKVFVGTESYVFSFTHKEKARQEQETVTERLRIAISNVTKTLPSKSSSTGPGTPSGQSNGDSGQPGALAMARAVGSKTAVDDGWYDDNKLKYDFQMQESLLKSDPALNSRFHQARADKPESVSVAQFNTQFWSSRLHLLRAHAIEKQQKQGEYNVLPEIRFTRKPGEKDGDPDIKQLHITKEQIKLIFKQYPVVREAYNENVPKPLKDVEFWTRFFSSRLLKQLKGEKISQQVDPPDSILDNYLDRAATGPASIAHIPHFIDLEGNEQNHSQRKGNRPDETMRPGKVPILQVLNNLSEKMLSHVAAEDGEAHGPIGMDEETFQQLQLRDLAMEDVDNRVVLHVREQQRGKPGDDQDEVSKEAAMFAQHDPRDVLSTLQADLTPSEGDRGLEKAVGYDPESDTDEDEDEQSAGRTNGAGNAPHVGAKHALTSATTSLLSSVHQQRAAATADVSSLSGLSQQVFSSLQTTHNTTTEFLHYFWTVFLTSADSTSRRSELASLIATLDKSLDRITAVGDAADAEREVKVTAMKQRLKEQERRTGRKARYDADLVPGGRKVVDAMIKPTRDAVGKAVEEYRKDLGV</sequence>
<dbReference type="Gene3D" id="2.30.29.30">
    <property type="entry name" value="Pleckstrin-homology domain (PH domain)/Phosphotyrosine-binding domain (PTB)"/>
    <property type="match status" value="1"/>
</dbReference>
<dbReference type="InterPro" id="IPR035925">
    <property type="entry name" value="BSD_dom_sf"/>
</dbReference>
<proteinExistence type="inferred from homology"/>
<dbReference type="SUPFAM" id="SSF140383">
    <property type="entry name" value="BSD domain-like"/>
    <property type="match status" value="1"/>
</dbReference>
<evidence type="ECO:0000256" key="1">
    <source>
        <dbReference type="ARBA" id="ARBA00004123"/>
    </source>
</evidence>
<dbReference type="Pfam" id="PF03909">
    <property type="entry name" value="BSD"/>
    <property type="match status" value="2"/>
</dbReference>
<dbReference type="Proteomes" id="UP000192596">
    <property type="component" value="Unassembled WGS sequence"/>
</dbReference>
<keyword evidence="10" id="KW-1185">Reference proteome</keyword>
<evidence type="ECO:0000256" key="5">
    <source>
        <dbReference type="ARBA" id="ARBA00023163"/>
    </source>
</evidence>
<evidence type="ECO:0000313" key="9">
    <source>
        <dbReference type="EMBL" id="OQO03924.1"/>
    </source>
</evidence>
<dbReference type="Gene3D" id="1.10.3970.10">
    <property type="entry name" value="BSD domain"/>
    <property type="match status" value="1"/>
</dbReference>
<dbReference type="SUPFAM" id="SSF50729">
    <property type="entry name" value="PH domain-like"/>
    <property type="match status" value="1"/>
</dbReference>
<dbReference type="PROSITE" id="PS50858">
    <property type="entry name" value="BSD"/>
    <property type="match status" value="2"/>
</dbReference>
<evidence type="ECO:0000256" key="7">
    <source>
        <dbReference type="SAM" id="MobiDB-lite"/>
    </source>
</evidence>
<evidence type="ECO:0000256" key="6">
    <source>
        <dbReference type="ARBA" id="ARBA00023242"/>
    </source>
</evidence>
<name>A0A1V8SXX1_9PEZI</name>
<comment type="caution">
    <text evidence="9">The sequence shown here is derived from an EMBL/GenBank/DDBJ whole genome shotgun (WGS) entry which is preliminary data.</text>
</comment>
<dbReference type="InterPro" id="IPR011993">
    <property type="entry name" value="PH-like_dom_sf"/>
</dbReference>
<dbReference type="AlphaFoldDB" id="A0A1V8SXX1"/>
<feature type="domain" description="BSD" evidence="8">
    <location>
        <begin position="231"/>
        <end position="283"/>
    </location>
</feature>
<protein>
    <recommendedName>
        <fullName evidence="8">BSD domain-containing protein</fullName>
    </recommendedName>
</protein>
<reference evidence="10" key="1">
    <citation type="submission" date="2017-03" db="EMBL/GenBank/DDBJ databases">
        <title>Genomes of endolithic fungi from Antarctica.</title>
        <authorList>
            <person name="Coleine C."/>
            <person name="Masonjones S."/>
            <person name="Stajich J.E."/>
        </authorList>
    </citation>
    <scope>NUCLEOTIDE SEQUENCE [LARGE SCALE GENOMIC DNA]</scope>
    <source>
        <strain evidence="10">CCFEE 5527</strain>
    </source>
</reference>
<organism evidence="9 10">
    <name type="scientific">Cryoendolithus antarcticus</name>
    <dbReference type="NCBI Taxonomy" id="1507870"/>
    <lineage>
        <taxon>Eukaryota</taxon>
        <taxon>Fungi</taxon>
        <taxon>Dikarya</taxon>
        <taxon>Ascomycota</taxon>
        <taxon>Pezizomycotina</taxon>
        <taxon>Dothideomycetes</taxon>
        <taxon>Dothideomycetidae</taxon>
        <taxon>Cladosporiales</taxon>
        <taxon>Cladosporiaceae</taxon>
        <taxon>Cryoendolithus</taxon>
    </lineage>
</organism>
<dbReference type="PANTHER" id="PTHR12856">
    <property type="entry name" value="TRANSCRIPTION INITIATION FACTOR IIH-RELATED"/>
    <property type="match status" value="1"/>
</dbReference>
<dbReference type="GO" id="GO:0000439">
    <property type="term" value="C:transcription factor TFIIH core complex"/>
    <property type="evidence" value="ECO:0007669"/>
    <property type="project" value="InterPro"/>
</dbReference>
<dbReference type="GO" id="GO:0006289">
    <property type="term" value="P:nucleotide-excision repair"/>
    <property type="evidence" value="ECO:0007669"/>
    <property type="project" value="InterPro"/>
</dbReference>
<comment type="similarity">
    <text evidence="2">Belongs to the TFB1 family.</text>
</comment>
<evidence type="ECO:0000256" key="2">
    <source>
        <dbReference type="ARBA" id="ARBA00009448"/>
    </source>
</evidence>
<evidence type="ECO:0000256" key="4">
    <source>
        <dbReference type="ARBA" id="ARBA00023015"/>
    </source>
</evidence>
<feature type="compositionally biased region" description="Acidic residues" evidence="7">
    <location>
        <begin position="458"/>
        <end position="469"/>
    </location>
</feature>
<dbReference type="InterPro" id="IPR027079">
    <property type="entry name" value="Tfb1/GTF2H1"/>
</dbReference>
<feature type="compositionally biased region" description="Low complexity" evidence="7">
    <location>
        <begin position="99"/>
        <end position="116"/>
    </location>
</feature>
<keyword evidence="5" id="KW-0804">Transcription</keyword>
<keyword evidence="3" id="KW-0677">Repeat</keyword>
<keyword evidence="4" id="KW-0805">Transcription regulation</keyword>
<feature type="region of interest" description="Disordered" evidence="7">
    <location>
        <begin position="325"/>
        <end position="344"/>
    </location>
</feature>
<feature type="region of interest" description="Disordered" evidence="7">
    <location>
        <begin position="441"/>
        <end position="483"/>
    </location>
</feature>
<dbReference type="InterPro" id="IPR005607">
    <property type="entry name" value="BSD_dom"/>
</dbReference>
<dbReference type="CDD" id="cd13229">
    <property type="entry name" value="PH_TFIIH"/>
    <property type="match status" value="1"/>
</dbReference>
<dbReference type="FunCoup" id="A0A1V8SXX1">
    <property type="interactions" value="1749"/>
</dbReference>
<dbReference type="Pfam" id="PF08567">
    <property type="entry name" value="PH_TFIIH"/>
    <property type="match status" value="1"/>
</dbReference>
<dbReference type="EMBL" id="NAJO01000023">
    <property type="protein sequence ID" value="OQO03924.1"/>
    <property type="molecule type" value="Genomic_DNA"/>
</dbReference>
<evidence type="ECO:0000313" key="10">
    <source>
        <dbReference type="Proteomes" id="UP000192596"/>
    </source>
</evidence>
<comment type="subcellular location">
    <subcellularLocation>
        <location evidence="1">Nucleus</location>
    </subcellularLocation>
</comment>
<feature type="domain" description="BSD" evidence="8">
    <location>
        <begin position="144"/>
        <end position="203"/>
    </location>
</feature>
<evidence type="ECO:0000256" key="3">
    <source>
        <dbReference type="ARBA" id="ARBA00022737"/>
    </source>
</evidence>
<keyword evidence="6" id="KW-0539">Nucleus</keyword>
<dbReference type="SMART" id="SM00751">
    <property type="entry name" value="BSD"/>
    <property type="match status" value="2"/>
</dbReference>
<dbReference type="InterPro" id="IPR013876">
    <property type="entry name" value="TFIIH_BTF_p62_N"/>
</dbReference>
<evidence type="ECO:0000259" key="8">
    <source>
        <dbReference type="PROSITE" id="PS50858"/>
    </source>
</evidence>